<gene>
    <name evidence="2" type="ORF">P174DRAFT_440232</name>
</gene>
<reference evidence="3" key="1">
    <citation type="journal article" date="2018" name="Proc. Natl. Acad. Sci. U.S.A.">
        <title>Linking secondary metabolites to gene clusters through genome sequencing of six diverse Aspergillus species.</title>
        <authorList>
            <person name="Kaerboelling I."/>
            <person name="Vesth T.C."/>
            <person name="Frisvad J.C."/>
            <person name="Nybo J.L."/>
            <person name="Theobald S."/>
            <person name="Kuo A."/>
            <person name="Bowyer P."/>
            <person name="Matsuda Y."/>
            <person name="Mondo S."/>
            <person name="Lyhne E.K."/>
            <person name="Kogle M.E."/>
            <person name="Clum A."/>
            <person name="Lipzen A."/>
            <person name="Salamov A."/>
            <person name="Ngan C.Y."/>
            <person name="Daum C."/>
            <person name="Chiniquy J."/>
            <person name="Barry K."/>
            <person name="LaButti K."/>
            <person name="Haridas S."/>
            <person name="Simmons B.A."/>
            <person name="Magnuson J.K."/>
            <person name="Mortensen U.H."/>
            <person name="Larsen T.O."/>
            <person name="Grigoriev I.V."/>
            <person name="Baker S.E."/>
            <person name="Andersen M.R."/>
        </authorList>
    </citation>
    <scope>NUCLEOTIDE SEQUENCE [LARGE SCALE GENOMIC DNA]</scope>
    <source>
        <strain evidence="3">IBT 16806</strain>
    </source>
</reference>
<dbReference type="AlphaFoldDB" id="A0A2I1CDE7"/>
<name>A0A2I1CDE7_ASPN1</name>
<dbReference type="RefSeq" id="XP_024684231.1">
    <property type="nucleotide sequence ID" value="XM_024827007.1"/>
</dbReference>
<protein>
    <submittedName>
        <fullName evidence="2">Uncharacterized protein</fullName>
    </submittedName>
</protein>
<feature type="transmembrane region" description="Helical" evidence="1">
    <location>
        <begin position="12"/>
        <end position="32"/>
    </location>
</feature>
<sequence>MQVGQLKTTALQTIRVISLFLNTVIAIIDSVICHLPAIVLRLNAVVVIFHASLLGKGYGEA</sequence>
<proteinExistence type="predicted"/>
<keyword evidence="3" id="KW-1185">Reference proteome</keyword>
<dbReference type="GeneID" id="36534332"/>
<evidence type="ECO:0000313" key="2">
    <source>
        <dbReference type="EMBL" id="PKX95636.1"/>
    </source>
</evidence>
<comment type="caution">
    <text evidence="2">The sequence shown here is derived from an EMBL/GenBank/DDBJ whole genome shotgun (WGS) entry which is preliminary data.</text>
</comment>
<dbReference type="EMBL" id="MSZS01000003">
    <property type="protein sequence ID" value="PKX95636.1"/>
    <property type="molecule type" value="Genomic_DNA"/>
</dbReference>
<evidence type="ECO:0000313" key="3">
    <source>
        <dbReference type="Proteomes" id="UP000234474"/>
    </source>
</evidence>
<dbReference type="Proteomes" id="UP000234474">
    <property type="component" value="Unassembled WGS sequence"/>
</dbReference>
<accession>A0A2I1CDE7</accession>
<keyword evidence="1" id="KW-0812">Transmembrane</keyword>
<evidence type="ECO:0000256" key="1">
    <source>
        <dbReference type="SAM" id="Phobius"/>
    </source>
</evidence>
<keyword evidence="1" id="KW-0472">Membrane</keyword>
<keyword evidence="1" id="KW-1133">Transmembrane helix</keyword>
<dbReference type="VEuPathDB" id="FungiDB:P174DRAFT_440232"/>
<organism evidence="2 3">
    <name type="scientific">Aspergillus novofumigatus (strain IBT 16806)</name>
    <dbReference type="NCBI Taxonomy" id="1392255"/>
    <lineage>
        <taxon>Eukaryota</taxon>
        <taxon>Fungi</taxon>
        <taxon>Dikarya</taxon>
        <taxon>Ascomycota</taxon>
        <taxon>Pezizomycotina</taxon>
        <taxon>Eurotiomycetes</taxon>
        <taxon>Eurotiomycetidae</taxon>
        <taxon>Eurotiales</taxon>
        <taxon>Aspergillaceae</taxon>
        <taxon>Aspergillus</taxon>
        <taxon>Aspergillus subgen. Fumigati</taxon>
    </lineage>
</organism>